<dbReference type="OrthoDB" id="2454203at2"/>
<organism evidence="1 2">
    <name type="scientific">Mesobacillus selenatarsenatis (strain DSM 18680 / JCM 14380 / FERM P-15431 / SF-1)</name>
    <dbReference type="NCBI Taxonomy" id="1321606"/>
    <lineage>
        <taxon>Bacteria</taxon>
        <taxon>Bacillati</taxon>
        <taxon>Bacillota</taxon>
        <taxon>Bacilli</taxon>
        <taxon>Bacillales</taxon>
        <taxon>Bacillaceae</taxon>
        <taxon>Mesobacillus</taxon>
    </lineage>
</organism>
<keyword evidence="2" id="KW-1185">Reference proteome</keyword>
<dbReference type="RefSeq" id="WP_041965335.1">
    <property type="nucleotide sequence ID" value="NZ_BASE01000035.1"/>
</dbReference>
<evidence type="ECO:0000313" key="2">
    <source>
        <dbReference type="Proteomes" id="UP000031014"/>
    </source>
</evidence>
<evidence type="ECO:0000313" key="1">
    <source>
        <dbReference type="EMBL" id="GAM13499.1"/>
    </source>
</evidence>
<accession>A0A0A8X2M5</accession>
<reference evidence="1 2" key="1">
    <citation type="submission" date="2013-06" db="EMBL/GenBank/DDBJ databases">
        <title>Whole genome shotgun sequence of Bacillus selenatarsenatis SF-1.</title>
        <authorList>
            <person name="Kuroda M."/>
            <person name="Sei K."/>
            <person name="Yamashita M."/>
            <person name="Ike M."/>
        </authorList>
    </citation>
    <scope>NUCLEOTIDE SEQUENCE [LARGE SCALE GENOMIC DNA]</scope>
    <source>
        <strain evidence="1 2">SF-1</strain>
    </source>
</reference>
<protein>
    <recommendedName>
        <fullName evidence="3">Flavoprotein</fullName>
    </recommendedName>
</protein>
<proteinExistence type="predicted"/>
<comment type="caution">
    <text evidence="1">The sequence shown here is derived from an EMBL/GenBank/DDBJ whole genome shotgun (WGS) entry which is preliminary data.</text>
</comment>
<name>A0A0A8X2M5_MESS1</name>
<dbReference type="Proteomes" id="UP000031014">
    <property type="component" value="Unassembled WGS sequence"/>
</dbReference>
<gene>
    <name evidence="1" type="ORF">SAMD00020551_1644</name>
</gene>
<dbReference type="STRING" id="1321606.SAMD00020551_1644"/>
<sequence length="131" mass="15361">MEESFNRFLDEYLDVWRNSSLPELKMMISGEYQAREITDGKISDFGYDESIRGWEQGFNFVKGNKASWELTVIDRIKIRDHEVMAIILARLVLDGKSMETSNLLFQTFAYDFGWKLIRSYIEAGIPVNQFE</sequence>
<dbReference type="EMBL" id="BASE01000035">
    <property type="protein sequence ID" value="GAM13499.1"/>
    <property type="molecule type" value="Genomic_DNA"/>
</dbReference>
<evidence type="ECO:0008006" key="3">
    <source>
        <dbReference type="Google" id="ProtNLM"/>
    </source>
</evidence>
<dbReference type="AlphaFoldDB" id="A0A0A8X2M5"/>